<evidence type="ECO:0000256" key="3">
    <source>
        <dbReference type="ARBA" id="ARBA00022525"/>
    </source>
</evidence>
<dbReference type="GO" id="GO:0005615">
    <property type="term" value="C:extracellular space"/>
    <property type="evidence" value="ECO:0007669"/>
    <property type="project" value="TreeGrafter"/>
</dbReference>
<gene>
    <name evidence="7" type="primary">LOC112685888</name>
</gene>
<dbReference type="PRINTS" id="PR00821">
    <property type="entry name" value="TAGLIPASE"/>
</dbReference>
<dbReference type="PANTHER" id="PTHR11610:SF173">
    <property type="entry name" value="LIPASE DOMAIN-CONTAINING PROTEIN-RELATED"/>
    <property type="match status" value="1"/>
</dbReference>
<dbReference type="Pfam" id="PF00151">
    <property type="entry name" value="Lipase"/>
    <property type="match status" value="1"/>
</dbReference>
<evidence type="ECO:0000256" key="4">
    <source>
        <dbReference type="RuleBase" id="RU004262"/>
    </source>
</evidence>
<dbReference type="InterPro" id="IPR000734">
    <property type="entry name" value="TAG_lipase"/>
</dbReference>
<dbReference type="GO" id="GO:0017171">
    <property type="term" value="F:serine hydrolase activity"/>
    <property type="evidence" value="ECO:0007669"/>
    <property type="project" value="TreeGrafter"/>
</dbReference>
<reference evidence="7" key="1">
    <citation type="submission" date="2025-08" db="UniProtKB">
        <authorList>
            <consortium name="RefSeq"/>
        </authorList>
    </citation>
    <scope>IDENTIFICATION</scope>
    <source>
        <tissue evidence="7">Whole body</tissue>
    </source>
</reference>
<feature type="domain" description="Lipase" evidence="5">
    <location>
        <begin position="141"/>
        <end position="408"/>
    </location>
</feature>
<name>A0A8B8FSF6_9HEMI</name>
<organism evidence="6 7">
    <name type="scientific">Sipha flava</name>
    <name type="common">yellow sugarcane aphid</name>
    <dbReference type="NCBI Taxonomy" id="143950"/>
    <lineage>
        <taxon>Eukaryota</taxon>
        <taxon>Metazoa</taxon>
        <taxon>Ecdysozoa</taxon>
        <taxon>Arthropoda</taxon>
        <taxon>Hexapoda</taxon>
        <taxon>Insecta</taxon>
        <taxon>Pterygota</taxon>
        <taxon>Neoptera</taxon>
        <taxon>Paraneoptera</taxon>
        <taxon>Hemiptera</taxon>
        <taxon>Sternorrhyncha</taxon>
        <taxon>Aphidomorpha</taxon>
        <taxon>Aphidoidea</taxon>
        <taxon>Aphididae</taxon>
        <taxon>Sipha</taxon>
    </lineage>
</organism>
<comment type="subcellular location">
    <subcellularLocation>
        <location evidence="1">Secreted</location>
    </subcellularLocation>
</comment>
<proteinExistence type="inferred from homology"/>
<evidence type="ECO:0000256" key="2">
    <source>
        <dbReference type="ARBA" id="ARBA00010701"/>
    </source>
</evidence>
<dbReference type="RefSeq" id="XP_025413697.1">
    <property type="nucleotide sequence ID" value="XM_025557912.1"/>
</dbReference>
<dbReference type="OrthoDB" id="199913at2759"/>
<evidence type="ECO:0000256" key="1">
    <source>
        <dbReference type="ARBA" id="ARBA00004613"/>
    </source>
</evidence>
<dbReference type="InterPro" id="IPR013818">
    <property type="entry name" value="Lipase"/>
</dbReference>
<comment type="similarity">
    <text evidence="2 4">Belongs to the AB hydrolase superfamily. Lipase family.</text>
</comment>
<accession>A0A8B8FSF6</accession>
<dbReference type="InterPro" id="IPR029058">
    <property type="entry name" value="AB_hydrolase_fold"/>
</dbReference>
<dbReference type="AlphaFoldDB" id="A0A8B8FSF6"/>
<evidence type="ECO:0000313" key="6">
    <source>
        <dbReference type="Proteomes" id="UP000694846"/>
    </source>
</evidence>
<keyword evidence="3" id="KW-0964">Secreted</keyword>
<evidence type="ECO:0000259" key="5">
    <source>
        <dbReference type="Pfam" id="PF00151"/>
    </source>
</evidence>
<dbReference type="GO" id="GO:0016042">
    <property type="term" value="P:lipid catabolic process"/>
    <property type="evidence" value="ECO:0007669"/>
    <property type="project" value="TreeGrafter"/>
</dbReference>
<sequence length="421" mass="47303">MWSVKNHHFTWICAERFRSQYSFPQTLLVSSESAKFSIKKMLKGGKSENTEKTATKKQIQPTSVTIDAALSSSILTKTQDQWHTAEMTESKQDEELIQKASGIEIPIIVQMTIDSLQLEFWQPDKSNSENSYGYIVDLKNIKQIKSVWKKDLPLKLVTHGWLPENFLDEVNGVFSIKKIYAVKHSKKYNVLSLDWKKFAGTILYCSASSKCSDVGTALAYILIQLVANKLINPSDVHLIGHSLGAHVIGNCGNVFFELMKKKVARITGLDPAGYRFESSGSCLKPLRSLNKDDADYVDVMHTSSYVTGHTHLLGTSDYYPNNGGSQPGCRNVIAFPGFTLICDHSRAYLFYRESIDNENSFKSLECDSWELFTSNKCAHNNINNMGHHSSPKITGTKFYLHTNAEAPFSKELSIDGKKTKK</sequence>
<evidence type="ECO:0000313" key="7">
    <source>
        <dbReference type="RefSeq" id="XP_025413697.1"/>
    </source>
</evidence>
<protein>
    <submittedName>
        <fullName evidence="7">Phospholipase A1-like</fullName>
    </submittedName>
</protein>
<dbReference type="Gene3D" id="3.40.50.1820">
    <property type="entry name" value="alpha/beta hydrolase"/>
    <property type="match status" value="1"/>
</dbReference>
<dbReference type="PANTHER" id="PTHR11610">
    <property type="entry name" value="LIPASE"/>
    <property type="match status" value="1"/>
</dbReference>
<dbReference type="GO" id="GO:0016298">
    <property type="term" value="F:lipase activity"/>
    <property type="evidence" value="ECO:0007669"/>
    <property type="project" value="InterPro"/>
</dbReference>
<dbReference type="SUPFAM" id="SSF53474">
    <property type="entry name" value="alpha/beta-Hydrolases"/>
    <property type="match status" value="1"/>
</dbReference>
<keyword evidence="6" id="KW-1185">Reference proteome</keyword>
<dbReference type="GeneID" id="112685888"/>
<dbReference type="Proteomes" id="UP000694846">
    <property type="component" value="Unplaced"/>
</dbReference>